<dbReference type="Proteomes" id="UP000054481">
    <property type="component" value="Unassembled WGS sequence"/>
</dbReference>
<evidence type="ECO:0000256" key="1">
    <source>
        <dbReference type="SAM" id="MobiDB-lite"/>
    </source>
</evidence>
<reference evidence="2 3" key="1">
    <citation type="journal article" date="2014" name="Genome Biol. Evol.">
        <title>Comparative genomics and transcriptomics analyses reveal divergent lifestyle features of nematode endoparasitic fungus Hirsutella minnesotensis.</title>
        <authorList>
            <person name="Lai Y."/>
            <person name="Liu K."/>
            <person name="Zhang X."/>
            <person name="Zhang X."/>
            <person name="Li K."/>
            <person name="Wang N."/>
            <person name="Shu C."/>
            <person name="Wu Y."/>
            <person name="Wang C."/>
            <person name="Bushley K.E."/>
            <person name="Xiang M."/>
            <person name="Liu X."/>
        </authorList>
    </citation>
    <scope>NUCLEOTIDE SEQUENCE [LARGE SCALE GENOMIC DNA]</scope>
    <source>
        <strain evidence="2 3">3608</strain>
    </source>
</reference>
<name>A0A0F7ZI97_9HYPO</name>
<dbReference type="AlphaFoldDB" id="A0A0F7ZI97"/>
<feature type="region of interest" description="Disordered" evidence="1">
    <location>
        <begin position="50"/>
        <end position="74"/>
    </location>
</feature>
<proteinExistence type="predicted"/>
<keyword evidence="3" id="KW-1185">Reference proteome</keyword>
<dbReference type="EMBL" id="KQ030912">
    <property type="protein sequence ID" value="KJZ68380.1"/>
    <property type="molecule type" value="Genomic_DNA"/>
</dbReference>
<organism evidence="2 3">
    <name type="scientific">Hirsutella minnesotensis 3608</name>
    <dbReference type="NCBI Taxonomy" id="1043627"/>
    <lineage>
        <taxon>Eukaryota</taxon>
        <taxon>Fungi</taxon>
        <taxon>Dikarya</taxon>
        <taxon>Ascomycota</taxon>
        <taxon>Pezizomycotina</taxon>
        <taxon>Sordariomycetes</taxon>
        <taxon>Hypocreomycetidae</taxon>
        <taxon>Hypocreales</taxon>
        <taxon>Ophiocordycipitaceae</taxon>
        <taxon>Hirsutella</taxon>
    </lineage>
</organism>
<accession>A0A0F7ZI97</accession>
<sequence length="92" mass="9978">MQWPNSDASVEIITQREPGQLVSPDAANTGPAPEEIFSFEEEGAFNEHLKSSSLAEVSEASEAPSPPSSPPVGRWVRIQGMLHEFRASRASE</sequence>
<evidence type="ECO:0000313" key="3">
    <source>
        <dbReference type="Proteomes" id="UP000054481"/>
    </source>
</evidence>
<feature type="region of interest" description="Disordered" evidence="1">
    <location>
        <begin position="1"/>
        <end position="31"/>
    </location>
</feature>
<feature type="compositionally biased region" description="Low complexity" evidence="1">
    <location>
        <begin position="51"/>
        <end position="63"/>
    </location>
</feature>
<protein>
    <submittedName>
        <fullName evidence="2">Uncharacterized protein</fullName>
    </submittedName>
</protein>
<gene>
    <name evidence="2" type="ORF">HIM_12226</name>
</gene>
<evidence type="ECO:0000313" key="2">
    <source>
        <dbReference type="EMBL" id="KJZ68380.1"/>
    </source>
</evidence>